<dbReference type="Proteomes" id="UP000198312">
    <property type="component" value="Chromosome"/>
</dbReference>
<evidence type="ECO:0000256" key="4">
    <source>
        <dbReference type="ARBA" id="ARBA00022989"/>
    </source>
</evidence>
<keyword evidence="3 6" id="KW-0812">Transmembrane</keyword>
<evidence type="ECO:0000256" key="2">
    <source>
        <dbReference type="ARBA" id="ARBA00022475"/>
    </source>
</evidence>
<protein>
    <recommendedName>
        <fullName evidence="9">LrgB family protein</fullName>
    </recommendedName>
</protein>
<dbReference type="AlphaFoldDB" id="A0A220U3B3"/>
<evidence type="ECO:0000256" key="1">
    <source>
        <dbReference type="ARBA" id="ARBA00004651"/>
    </source>
</evidence>
<dbReference type="KEGG" id="vil:CFK37_11040"/>
<feature type="transmembrane region" description="Helical" evidence="6">
    <location>
        <begin position="32"/>
        <end position="57"/>
    </location>
</feature>
<name>A0A220U3B3_9BACI</name>
<evidence type="ECO:0000256" key="3">
    <source>
        <dbReference type="ARBA" id="ARBA00022692"/>
    </source>
</evidence>
<gene>
    <name evidence="7" type="ORF">CFK37_11040</name>
</gene>
<accession>A0A220U3B3</accession>
<organism evidence="7 8">
    <name type="scientific">Virgibacillus phasianinus</name>
    <dbReference type="NCBI Taxonomy" id="2017483"/>
    <lineage>
        <taxon>Bacteria</taxon>
        <taxon>Bacillati</taxon>
        <taxon>Bacillota</taxon>
        <taxon>Bacilli</taxon>
        <taxon>Bacillales</taxon>
        <taxon>Bacillaceae</taxon>
        <taxon>Virgibacillus</taxon>
    </lineage>
</organism>
<feature type="transmembrane region" description="Helical" evidence="6">
    <location>
        <begin position="208"/>
        <end position="228"/>
    </location>
</feature>
<evidence type="ECO:0000313" key="8">
    <source>
        <dbReference type="Proteomes" id="UP000198312"/>
    </source>
</evidence>
<evidence type="ECO:0008006" key="9">
    <source>
        <dbReference type="Google" id="ProtNLM"/>
    </source>
</evidence>
<proteinExistence type="predicted"/>
<dbReference type="PANTHER" id="PTHR30249:SF17">
    <property type="entry name" value="HOLIN-LIKE PROTEIN CIDB"/>
    <property type="match status" value="1"/>
</dbReference>
<dbReference type="EMBL" id="CP022315">
    <property type="protein sequence ID" value="ASK62648.1"/>
    <property type="molecule type" value="Genomic_DNA"/>
</dbReference>
<feature type="transmembrane region" description="Helical" evidence="6">
    <location>
        <begin position="92"/>
        <end position="115"/>
    </location>
</feature>
<dbReference type="InterPro" id="IPR007300">
    <property type="entry name" value="CidB/LrgB"/>
</dbReference>
<evidence type="ECO:0000313" key="7">
    <source>
        <dbReference type="EMBL" id="ASK62648.1"/>
    </source>
</evidence>
<dbReference type="PANTHER" id="PTHR30249">
    <property type="entry name" value="PUTATIVE SEROTONIN TRANSPORTER"/>
    <property type="match status" value="1"/>
</dbReference>
<keyword evidence="2" id="KW-1003">Cell membrane</keyword>
<dbReference type="RefSeq" id="WP_089061907.1">
    <property type="nucleotide sequence ID" value="NZ_CP022315.1"/>
</dbReference>
<reference evidence="7 8" key="1">
    <citation type="submission" date="2017-07" db="EMBL/GenBank/DDBJ databases">
        <title>Virgibacillus sp. LM2416.</title>
        <authorList>
            <person name="Tak E.J."/>
            <person name="Bae J.-W."/>
        </authorList>
    </citation>
    <scope>NUCLEOTIDE SEQUENCE [LARGE SCALE GENOMIC DNA]</scope>
    <source>
        <strain evidence="7 8">LM2416</strain>
    </source>
</reference>
<sequence>MQQTLYTIIMILFTIGVFLMMVRLYARFHIPVFIPILTSTITIVSVLLVFGVSYNSYMIGGKWIDALLGPAVVSLAYPLYKQRKMIVEHMFPILAGVFVGSCAAMVSGYIFAKAFGVGRDFIISLIPKSITTPVAIQISSVIGGIPSITVVFVMIAGFTGVLIGPSILKWARIESPMGKGIAFGNASHAIGTSKALEYGELTVSMSSVAMTLSAIFGSVLGPLFVWLFQI</sequence>
<dbReference type="OrthoDB" id="9811701at2"/>
<keyword evidence="8" id="KW-1185">Reference proteome</keyword>
<dbReference type="Pfam" id="PF04172">
    <property type="entry name" value="LrgB"/>
    <property type="match status" value="1"/>
</dbReference>
<keyword evidence="4 6" id="KW-1133">Transmembrane helix</keyword>
<feature type="transmembrane region" description="Helical" evidence="6">
    <location>
        <begin position="63"/>
        <end position="80"/>
    </location>
</feature>
<evidence type="ECO:0000256" key="6">
    <source>
        <dbReference type="SAM" id="Phobius"/>
    </source>
</evidence>
<evidence type="ECO:0000256" key="5">
    <source>
        <dbReference type="ARBA" id="ARBA00023136"/>
    </source>
</evidence>
<feature type="transmembrane region" description="Helical" evidence="6">
    <location>
        <begin position="135"/>
        <end position="163"/>
    </location>
</feature>
<dbReference type="GO" id="GO:0005886">
    <property type="term" value="C:plasma membrane"/>
    <property type="evidence" value="ECO:0007669"/>
    <property type="project" value="UniProtKB-SubCell"/>
</dbReference>
<comment type="subcellular location">
    <subcellularLocation>
        <location evidence="1">Cell membrane</location>
        <topology evidence="1">Multi-pass membrane protein</topology>
    </subcellularLocation>
</comment>
<keyword evidence="5 6" id="KW-0472">Membrane</keyword>
<feature type="transmembrane region" description="Helical" evidence="6">
    <location>
        <begin position="6"/>
        <end position="25"/>
    </location>
</feature>